<keyword evidence="4 15" id="KW-0133">Cell shape</keyword>
<reference evidence="20 21" key="1">
    <citation type="submission" date="2016-07" db="EMBL/GenBank/DDBJ databases">
        <title>Genome and transcriptome analysis of iron-reducing fermentative bacteria Anoxybacter fermentans.</title>
        <authorList>
            <person name="Zeng X."/>
            <person name="Shao Z."/>
        </authorList>
    </citation>
    <scope>NUCLEOTIDE SEQUENCE [LARGE SCALE GENOMIC DNA]</scope>
    <source>
        <strain evidence="20 21">DY22613</strain>
    </source>
</reference>
<dbReference type="EC" id="6.3.2.13" evidence="10 15"/>
<evidence type="ECO:0000313" key="20">
    <source>
        <dbReference type="EMBL" id="AZR73041.1"/>
    </source>
</evidence>
<dbReference type="Gene3D" id="3.40.1390.10">
    <property type="entry name" value="MurE/MurF, N-terminal domain"/>
    <property type="match status" value="1"/>
</dbReference>
<evidence type="ECO:0000256" key="13">
    <source>
        <dbReference type="ARBA" id="ARBA00076158"/>
    </source>
</evidence>
<dbReference type="GO" id="GO:0008360">
    <property type="term" value="P:regulation of cell shape"/>
    <property type="evidence" value="ECO:0007669"/>
    <property type="project" value="UniProtKB-KW"/>
</dbReference>
<dbReference type="InterPro" id="IPR004101">
    <property type="entry name" value="Mur_ligase_C"/>
</dbReference>
<evidence type="ECO:0000259" key="19">
    <source>
        <dbReference type="Pfam" id="PF08245"/>
    </source>
</evidence>
<keyword evidence="15 20" id="KW-0436">Ligase</keyword>
<dbReference type="EMBL" id="CP016379">
    <property type="protein sequence ID" value="AZR73041.1"/>
    <property type="molecule type" value="Genomic_DNA"/>
</dbReference>
<evidence type="ECO:0000313" key="21">
    <source>
        <dbReference type="Proteomes" id="UP000267250"/>
    </source>
</evidence>
<evidence type="ECO:0000256" key="12">
    <source>
        <dbReference type="ARBA" id="ARBA00075482"/>
    </source>
</evidence>
<feature type="domain" description="Mur ligase C-terminal" evidence="18">
    <location>
        <begin position="333"/>
        <end position="462"/>
    </location>
</feature>
<evidence type="ECO:0000256" key="6">
    <source>
        <dbReference type="ARBA" id="ARBA00023306"/>
    </source>
</evidence>
<dbReference type="SUPFAM" id="SSF63418">
    <property type="entry name" value="MurE/MurF N-terminal domain"/>
    <property type="match status" value="1"/>
</dbReference>
<comment type="cofactor">
    <cofactor evidence="15">
        <name>Mg(2+)</name>
        <dbReference type="ChEBI" id="CHEBI:18420"/>
    </cofactor>
</comment>
<comment type="subcellular location">
    <subcellularLocation>
        <location evidence="15 16">Cytoplasm</location>
    </subcellularLocation>
</comment>
<feature type="short sequence motif" description="Meso-diaminopimelate recognition motif" evidence="15">
    <location>
        <begin position="406"/>
        <end position="409"/>
    </location>
</feature>
<feature type="domain" description="Mur ligase central" evidence="19">
    <location>
        <begin position="110"/>
        <end position="309"/>
    </location>
</feature>
<dbReference type="GO" id="GO:0005524">
    <property type="term" value="F:ATP binding"/>
    <property type="evidence" value="ECO:0007669"/>
    <property type="project" value="UniProtKB-UniRule"/>
</dbReference>
<sequence length="489" mass="54959">MAKLEKLLENLIEFEVLESHFPTEVKGITYDSRQVKPGYIFVCIQGFQKDGHDFIEDAIGNGARVIVIEKDVPRKPGITYIKVKDSRDALSRLSEAYYDFASRKLNLIGVTGTNGKTTTTYMIESILRKANIKTGLIGTIRNKICDEVFPAKRTTPESSDLQELFARMVKAGVTHTVMEVSSHALELKRVQNFNFKVGVFTNITQDHLDFHTTLENYRQAKSKLFQALTLDGVGVINIDDPSGEYMIERCKGRVLTYGINNKHAEIRGSEIKVNVNGVSYHVTTPVGEIRLKLKLTGYFNVYNSLAAIGSGLALNIPLEIIKEGLESLTGVTGRFEQVDCGQNFGVIVDYAHTPDGMENILKTAQQIARGRKIIVFGCGGDRDRGKRPIMGKIAAKYCDLCILTSDNPRTEDPMQILRDIEKGLLELDQPVNYRIIEDRREAIFYAVREARENDLVIIMGKGHETYQIFKDYTIPFDDREVAKEAIMSL</sequence>
<dbReference type="HAMAP" id="MF_00208">
    <property type="entry name" value="MurE"/>
    <property type="match status" value="1"/>
</dbReference>
<dbReference type="AlphaFoldDB" id="A0A3Q9HQ48"/>
<comment type="caution">
    <text evidence="15">Lacks conserved residue(s) required for the propagation of feature annotation.</text>
</comment>
<comment type="similarity">
    <text evidence="2 15">Belongs to the MurCDEF family. MurE subfamily.</text>
</comment>
<keyword evidence="15" id="KW-0963">Cytoplasm</keyword>
<keyword evidence="15" id="KW-0067">ATP-binding</keyword>
<comment type="catalytic activity">
    <reaction evidence="8 15">
        <text>UDP-N-acetyl-alpha-D-muramoyl-L-alanyl-D-glutamate + meso-2,6-diaminopimelate + ATP = UDP-N-acetyl-alpha-D-muramoyl-L-alanyl-gamma-D-glutamyl-meso-2,6-diaminopimelate + ADP + phosphate + H(+)</text>
        <dbReference type="Rhea" id="RHEA:23676"/>
        <dbReference type="ChEBI" id="CHEBI:15378"/>
        <dbReference type="ChEBI" id="CHEBI:30616"/>
        <dbReference type="ChEBI" id="CHEBI:43474"/>
        <dbReference type="ChEBI" id="CHEBI:57791"/>
        <dbReference type="ChEBI" id="CHEBI:83900"/>
        <dbReference type="ChEBI" id="CHEBI:83905"/>
        <dbReference type="ChEBI" id="CHEBI:456216"/>
        <dbReference type="EC" id="6.3.2.13"/>
    </reaction>
</comment>
<comment type="function">
    <text evidence="9 15">Catalyzes the addition of meso-diaminopimelic acid to the nucleotide precursor UDP-N-acetylmuramoyl-L-alanyl-D-glutamate (UMAG) in the biosynthesis of bacterial cell-wall peptidoglycan.</text>
</comment>
<organism evidence="20 21">
    <name type="scientific">Anoxybacter fermentans</name>
    <dbReference type="NCBI Taxonomy" id="1323375"/>
    <lineage>
        <taxon>Bacteria</taxon>
        <taxon>Bacillati</taxon>
        <taxon>Bacillota</taxon>
        <taxon>Clostridia</taxon>
        <taxon>Halanaerobiales</taxon>
        <taxon>Anoxybacter</taxon>
    </lineage>
</organism>
<feature type="binding site" evidence="15">
    <location>
        <begin position="154"/>
        <end position="155"/>
    </location>
    <ligand>
        <name>UDP-N-acetyl-alpha-D-muramoyl-L-alanyl-D-glutamate</name>
        <dbReference type="ChEBI" id="CHEBI:83900"/>
    </ligand>
</feature>
<dbReference type="InterPro" id="IPR000713">
    <property type="entry name" value="Mur_ligase_N"/>
</dbReference>
<dbReference type="GO" id="GO:0071555">
    <property type="term" value="P:cell wall organization"/>
    <property type="evidence" value="ECO:0007669"/>
    <property type="project" value="UniProtKB-KW"/>
</dbReference>
<feature type="binding site" evidence="15">
    <location>
        <position position="464"/>
    </location>
    <ligand>
        <name>meso-2,6-diaminopimelate</name>
        <dbReference type="ChEBI" id="CHEBI:57791"/>
    </ligand>
</feature>
<feature type="binding site" evidence="15">
    <location>
        <position position="32"/>
    </location>
    <ligand>
        <name>UDP-N-acetyl-alpha-D-muramoyl-L-alanyl-D-glutamate</name>
        <dbReference type="ChEBI" id="CHEBI:83900"/>
    </ligand>
</feature>
<proteinExistence type="inferred from homology"/>
<feature type="domain" description="Mur ligase N-terminal catalytic" evidence="17">
    <location>
        <begin position="24"/>
        <end position="98"/>
    </location>
</feature>
<dbReference type="Pfam" id="PF01225">
    <property type="entry name" value="Mur_ligase"/>
    <property type="match status" value="1"/>
</dbReference>
<comment type="PTM">
    <text evidence="15">Carboxylation is probably crucial for Mg(2+) binding and, consequently, for the gamma-phosphate positioning of ATP.</text>
</comment>
<gene>
    <name evidence="15" type="primary">murE</name>
    <name evidence="20" type="ORF">BBF96_06295</name>
</gene>
<dbReference type="Gene3D" id="3.40.1190.10">
    <property type="entry name" value="Mur-like, catalytic domain"/>
    <property type="match status" value="1"/>
</dbReference>
<dbReference type="PANTHER" id="PTHR23135">
    <property type="entry name" value="MUR LIGASE FAMILY MEMBER"/>
    <property type="match status" value="1"/>
</dbReference>
<evidence type="ECO:0000256" key="9">
    <source>
        <dbReference type="ARBA" id="ARBA00056782"/>
    </source>
</evidence>
<accession>A0A3Q9HQ48</accession>
<name>A0A3Q9HQ48_9FIRM</name>
<dbReference type="NCBIfam" id="TIGR01085">
    <property type="entry name" value="murE"/>
    <property type="match status" value="1"/>
</dbReference>
<dbReference type="UniPathway" id="UPA00219"/>
<dbReference type="InterPro" id="IPR035911">
    <property type="entry name" value="MurE/MurF_N"/>
</dbReference>
<evidence type="ECO:0000256" key="4">
    <source>
        <dbReference type="ARBA" id="ARBA00022960"/>
    </source>
</evidence>
<keyword evidence="6 15" id="KW-0131">Cell cycle</keyword>
<dbReference type="InterPro" id="IPR036565">
    <property type="entry name" value="Mur-like_cat_sf"/>
</dbReference>
<evidence type="ECO:0000259" key="17">
    <source>
        <dbReference type="Pfam" id="PF01225"/>
    </source>
</evidence>
<evidence type="ECO:0000256" key="8">
    <source>
        <dbReference type="ARBA" id="ARBA00050251"/>
    </source>
</evidence>
<comment type="pathway">
    <text evidence="1 15 16">Cell wall biogenesis; peptidoglycan biosynthesis.</text>
</comment>
<evidence type="ECO:0000256" key="10">
    <source>
        <dbReference type="ARBA" id="ARBA00066633"/>
    </source>
</evidence>
<feature type="binding site" evidence="15">
    <location>
        <position position="460"/>
    </location>
    <ligand>
        <name>meso-2,6-diaminopimelate</name>
        <dbReference type="ChEBI" id="CHEBI:57791"/>
    </ligand>
</feature>
<evidence type="ECO:0000256" key="2">
    <source>
        <dbReference type="ARBA" id="ARBA00005898"/>
    </source>
</evidence>
<dbReference type="SUPFAM" id="SSF53244">
    <property type="entry name" value="MurD-like peptide ligases, peptide-binding domain"/>
    <property type="match status" value="1"/>
</dbReference>
<feature type="binding site" evidence="15">
    <location>
        <begin position="406"/>
        <end position="409"/>
    </location>
    <ligand>
        <name>meso-2,6-diaminopimelate</name>
        <dbReference type="ChEBI" id="CHEBI:57791"/>
    </ligand>
</feature>
<dbReference type="NCBIfam" id="NF001124">
    <property type="entry name" value="PRK00139.1-2"/>
    <property type="match status" value="1"/>
</dbReference>
<dbReference type="GO" id="GO:0000287">
    <property type="term" value="F:magnesium ion binding"/>
    <property type="evidence" value="ECO:0007669"/>
    <property type="project" value="UniProtKB-UniRule"/>
</dbReference>
<dbReference type="InterPro" id="IPR005761">
    <property type="entry name" value="UDP-N-AcMur-Glu-dNH2Pim_ligase"/>
</dbReference>
<evidence type="ECO:0000256" key="14">
    <source>
        <dbReference type="ARBA" id="ARBA00081560"/>
    </source>
</evidence>
<dbReference type="GO" id="GO:0009252">
    <property type="term" value="P:peptidoglycan biosynthetic process"/>
    <property type="evidence" value="ECO:0007669"/>
    <property type="project" value="UniProtKB-UniRule"/>
</dbReference>
<dbReference type="NCBIfam" id="NF001126">
    <property type="entry name" value="PRK00139.1-4"/>
    <property type="match status" value="1"/>
</dbReference>
<feature type="binding site" evidence="15">
    <location>
        <position position="382"/>
    </location>
    <ligand>
        <name>meso-2,6-diaminopimelate</name>
        <dbReference type="ChEBI" id="CHEBI:57791"/>
    </ligand>
</feature>
<dbReference type="FunFam" id="3.90.190.20:FF:000006">
    <property type="entry name" value="UDP-N-acetylmuramoyl-L-alanyl-D-glutamate--2,6-diaminopimelate ligase"/>
    <property type="match status" value="1"/>
</dbReference>
<dbReference type="KEGG" id="aft:BBF96_06295"/>
<evidence type="ECO:0000256" key="7">
    <source>
        <dbReference type="ARBA" id="ARBA00023316"/>
    </source>
</evidence>
<evidence type="ECO:0000256" key="3">
    <source>
        <dbReference type="ARBA" id="ARBA00022618"/>
    </source>
</evidence>
<dbReference type="Gene3D" id="3.90.190.20">
    <property type="entry name" value="Mur ligase, C-terminal domain"/>
    <property type="match status" value="1"/>
</dbReference>
<dbReference type="Pfam" id="PF08245">
    <property type="entry name" value="Mur_ligase_M"/>
    <property type="match status" value="1"/>
</dbReference>
<dbReference type="RefSeq" id="WP_127016371.1">
    <property type="nucleotide sequence ID" value="NZ_CP016379.1"/>
</dbReference>
<protein>
    <recommendedName>
        <fullName evidence="11 15">UDP-N-acetylmuramoyl-L-alanyl-D-glutamate--2,6-diaminopimelate ligase</fullName>
        <ecNumber evidence="10 15">6.3.2.13</ecNumber>
    </recommendedName>
    <alternativeName>
        <fullName evidence="12 15">Meso-A2pm-adding enzyme</fullName>
    </alternativeName>
    <alternativeName>
        <fullName evidence="13 15">Meso-diaminopimelate-adding enzyme</fullName>
    </alternativeName>
    <alternativeName>
        <fullName evidence="14 15">UDP-MurNAc-L-Ala-D-Glu:meso-diaminopimelate ligase</fullName>
    </alternativeName>
    <alternativeName>
        <fullName evidence="15">UDP-MurNAc-tripeptide synthetase</fullName>
    </alternativeName>
    <alternativeName>
        <fullName evidence="15">UDP-N-acetylmuramyl-tripeptide synthetase</fullName>
    </alternativeName>
</protein>
<keyword evidence="7 15" id="KW-0961">Cell wall biogenesis/degradation</keyword>
<feature type="binding site" evidence="15">
    <location>
        <position position="189"/>
    </location>
    <ligand>
        <name>UDP-N-acetyl-alpha-D-muramoyl-L-alanyl-D-glutamate</name>
        <dbReference type="ChEBI" id="CHEBI:83900"/>
    </ligand>
</feature>
<dbReference type="OrthoDB" id="9800958at2"/>
<evidence type="ECO:0000256" key="15">
    <source>
        <dbReference type="HAMAP-Rule" id="MF_00208"/>
    </source>
</evidence>
<keyword evidence="5 15" id="KW-0573">Peptidoglycan synthesis</keyword>
<feature type="binding site" evidence="15">
    <location>
        <begin position="112"/>
        <end position="118"/>
    </location>
    <ligand>
        <name>ATP</name>
        <dbReference type="ChEBI" id="CHEBI:30616"/>
    </ligand>
</feature>
<dbReference type="GO" id="GO:0051301">
    <property type="term" value="P:cell division"/>
    <property type="evidence" value="ECO:0007669"/>
    <property type="project" value="UniProtKB-KW"/>
</dbReference>
<dbReference type="PANTHER" id="PTHR23135:SF4">
    <property type="entry name" value="UDP-N-ACETYLMURAMOYL-L-ALANYL-D-GLUTAMATE--2,6-DIAMINOPIMELATE LIGASE MURE HOMOLOG, CHLOROPLASTIC"/>
    <property type="match status" value="1"/>
</dbReference>
<evidence type="ECO:0000256" key="16">
    <source>
        <dbReference type="RuleBase" id="RU004135"/>
    </source>
</evidence>
<dbReference type="SUPFAM" id="SSF53623">
    <property type="entry name" value="MurD-like peptide ligases, catalytic domain"/>
    <property type="match status" value="1"/>
</dbReference>
<evidence type="ECO:0000256" key="11">
    <source>
        <dbReference type="ARBA" id="ARBA00072883"/>
    </source>
</evidence>
<dbReference type="InterPro" id="IPR036615">
    <property type="entry name" value="Mur_ligase_C_dom_sf"/>
</dbReference>
<evidence type="ECO:0000256" key="5">
    <source>
        <dbReference type="ARBA" id="ARBA00022984"/>
    </source>
</evidence>
<dbReference type="InterPro" id="IPR013221">
    <property type="entry name" value="Mur_ligase_cen"/>
</dbReference>
<evidence type="ECO:0000256" key="1">
    <source>
        <dbReference type="ARBA" id="ARBA00004752"/>
    </source>
</evidence>
<keyword evidence="15" id="KW-0547">Nucleotide-binding</keyword>
<evidence type="ECO:0000259" key="18">
    <source>
        <dbReference type="Pfam" id="PF02875"/>
    </source>
</evidence>
<dbReference type="GO" id="GO:0008765">
    <property type="term" value="F:UDP-N-acetylmuramoylalanyl-D-glutamate-2,6-diaminopimelate ligase activity"/>
    <property type="evidence" value="ECO:0007669"/>
    <property type="project" value="UniProtKB-UniRule"/>
</dbReference>
<dbReference type="Proteomes" id="UP000267250">
    <property type="component" value="Chromosome"/>
</dbReference>
<feature type="modified residue" description="N6-carboxylysine" evidence="15">
    <location>
        <position position="221"/>
    </location>
</feature>
<keyword evidence="21" id="KW-1185">Reference proteome</keyword>
<dbReference type="Pfam" id="PF02875">
    <property type="entry name" value="Mur_ligase_C"/>
    <property type="match status" value="1"/>
</dbReference>
<dbReference type="GO" id="GO:0005737">
    <property type="term" value="C:cytoplasm"/>
    <property type="evidence" value="ECO:0007669"/>
    <property type="project" value="UniProtKB-SubCell"/>
</dbReference>
<keyword evidence="15" id="KW-0460">Magnesium</keyword>
<feature type="binding site" evidence="15">
    <location>
        <position position="181"/>
    </location>
    <ligand>
        <name>UDP-N-acetyl-alpha-D-muramoyl-L-alanyl-D-glutamate</name>
        <dbReference type="ChEBI" id="CHEBI:83900"/>
    </ligand>
</feature>
<keyword evidence="3 15" id="KW-0132">Cell division</keyword>